<protein>
    <submittedName>
        <fullName evidence="2">DUF4386 domain-containing protein</fullName>
    </submittedName>
</protein>
<gene>
    <name evidence="2" type="ORF">THMIRHAM_11260</name>
</gene>
<keyword evidence="1" id="KW-0812">Transmembrane</keyword>
<proteinExistence type="predicted"/>
<reference evidence="2" key="1">
    <citation type="journal article" date="2022" name="Arch. Microbiol.">
        <title>Thiomicrorhabdus immobilis sp. nov., a mesophilic sulfur-oxidizing bacterium isolated from sediment of a brackish lake in northern Japan.</title>
        <authorList>
            <person name="Kojima H."/>
            <person name="Mochizuki J."/>
            <person name="Kanda M."/>
            <person name="Watanabe T."/>
            <person name="Fukui M."/>
        </authorList>
    </citation>
    <scope>NUCLEOTIDE SEQUENCE</scope>
    <source>
        <strain evidence="2">Am19</strain>
    </source>
</reference>
<dbReference type="Pfam" id="PF14329">
    <property type="entry name" value="DUF4386"/>
    <property type="match status" value="1"/>
</dbReference>
<keyword evidence="1" id="KW-1133">Transmembrane helix</keyword>
<feature type="transmembrane region" description="Helical" evidence="1">
    <location>
        <begin position="124"/>
        <end position="143"/>
    </location>
</feature>
<name>A0ABM7MD92_9GAMM</name>
<feature type="transmembrane region" description="Helical" evidence="1">
    <location>
        <begin position="176"/>
        <end position="202"/>
    </location>
</feature>
<keyword evidence="1" id="KW-0472">Membrane</keyword>
<dbReference type="EMBL" id="AP024202">
    <property type="protein sequence ID" value="BCN93341.1"/>
    <property type="molecule type" value="Genomic_DNA"/>
</dbReference>
<dbReference type="InterPro" id="IPR025495">
    <property type="entry name" value="DUF4386"/>
</dbReference>
<evidence type="ECO:0000313" key="3">
    <source>
        <dbReference type="Proteomes" id="UP001054820"/>
    </source>
</evidence>
<evidence type="ECO:0000256" key="1">
    <source>
        <dbReference type="SAM" id="Phobius"/>
    </source>
</evidence>
<feature type="transmembrane region" description="Helical" evidence="1">
    <location>
        <begin position="12"/>
        <end position="37"/>
    </location>
</feature>
<evidence type="ECO:0000313" key="2">
    <source>
        <dbReference type="EMBL" id="BCN93341.1"/>
    </source>
</evidence>
<organism evidence="2 3">
    <name type="scientific">Thiomicrorhabdus immobilis</name>
    <dbReference type="NCBI Taxonomy" id="2791037"/>
    <lineage>
        <taxon>Bacteria</taxon>
        <taxon>Pseudomonadati</taxon>
        <taxon>Pseudomonadota</taxon>
        <taxon>Gammaproteobacteria</taxon>
        <taxon>Thiotrichales</taxon>
        <taxon>Piscirickettsiaceae</taxon>
        <taxon>Thiomicrorhabdus</taxon>
    </lineage>
</organism>
<accession>A0ABM7MD92</accession>
<feature type="transmembrane region" description="Helical" evidence="1">
    <location>
        <begin position="150"/>
        <end position="170"/>
    </location>
</feature>
<keyword evidence="3" id="KW-1185">Reference proteome</keyword>
<sequence>MNRSLEQRTLALIAGISYLIIFFAAIYANFFVIASLIDAPLSTIRQNPILVRSGILAFLITVVFDVLIAWALYELYKQHVLSLLSMLFRMMHAAIMGVAIFALATIFTSTTNDTILRQVDVFNTVWLIGLFFFGIHLMLLGNIIGKPKIIAFLLVIAGFMYMLDTAAHFMLPNYQIYASVFLALVAIPSILGEMSFAIWLLAKGGKQ</sequence>
<dbReference type="RefSeq" id="WP_237260410.1">
    <property type="nucleotide sequence ID" value="NZ_AP024202.1"/>
</dbReference>
<dbReference type="Proteomes" id="UP001054820">
    <property type="component" value="Chromosome"/>
</dbReference>
<feature type="transmembrane region" description="Helical" evidence="1">
    <location>
        <begin position="49"/>
        <end position="73"/>
    </location>
</feature>
<feature type="transmembrane region" description="Helical" evidence="1">
    <location>
        <begin position="80"/>
        <end position="104"/>
    </location>
</feature>